<proteinExistence type="predicted"/>
<evidence type="ECO:0000313" key="3">
    <source>
        <dbReference type="Proteomes" id="UP001212042"/>
    </source>
</evidence>
<dbReference type="Proteomes" id="UP001212042">
    <property type="component" value="Unassembled WGS sequence"/>
</dbReference>
<dbReference type="RefSeq" id="WP_271349956.1">
    <property type="nucleotide sequence ID" value="NZ_JAQJZJ010000014.1"/>
</dbReference>
<evidence type="ECO:0000256" key="1">
    <source>
        <dbReference type="SAM" id="SignalP"/>
    </source>
</evidence>
<feature type="signal peptide" evidence="1">
    <location>
        <begin position="1"/>
        <end position="22"/>
    </location>
</feature>
<sequence length="114" mass="12614">MKKTLYVSMTMPLLALSLHAEANLITLEAMKFYAEECANQGGTSYVSNDQGTTWQPLDYQETAYALKHAKSVALMDATMSGQRASAAELDQYLAEHAKSQATKLEEARTLHCEH</sequence>
<protein>
    <submittedName>
        <fullName evidence="2">Uncharacterized protein</fullName>
    </submittedName>
</protein>
<feature type="chain" id="PRO_5045564658" evidence="1">
    <location>
        <begin position="23"/>
        <end position="114"/>
    </location>
</feature>
<evidence type="ECO:0000313" key="2">
    <source>
        <dbReference type="EMBL" id="MDA7089067.1"/>
    </source>
</evidence>
<dbReference type="EMBL" id="JAQJZJ010000014">
    <property type="protein sequence ID" value="MDA7089067.1"/>
    <property type="molecule type" value="Genomic_DNA"/>
</dbReference>
<accession>A0ABT4XLK5</accession>
<reference evidence="2 3" key="1">
    <citation type="submission" date="2023-01" db="EMBL/GenBank/DDBJ databases">
        <title>Pseudomonas SA3-5T sp. nov., isolated from tidal flat sediment.</title>
        <authorList>
            <person name="Kim H.S."/>
            <person name="Kim J.-S."/>
            <person name="Suh M.K."/>
            <person name="Eom M.K."/>
            <person name="Lee J.-S."/>
        </authorList>
    </citation>
    <scope>NUCLEOTIDE SEQUENCE [LARGE SCALE GENOMIC DNA]</scope>
    <source>
        <strain evidence="2 3">SA3-5</strain>
    </source>
</reference>
<keyword evidence="3" id="KW-1185">Reference proteome</keyword>
<comment type="caution">
    <text evidence="2">The sequence shown here is derived from an EMBL/GenBank/DDBJ whole genome shotgun (WGS) entry which is preliminary data.</text>
</comment>
<name>A0ABT4XLK5_9PSED</name>
<keyword evidence="1" id="KW-0732">Signal</keyword>
<organism evidence="2 3">
    <name type="scientific">Pseudomonas aestuarii</name>
    <dbReference type="NCBI Taxonomy" id="3018340"/>
    <lineage>
        <taxon>Bacteria</taxon>
        <taxon>Pseudomonadati</taxon>
        <taxon>Pseudomonadota</taxon>
        <taxon>Gammaproteobacteria</taxon>
        <taxon>Pseudomonadales</taxon>
        <taxon>Pseudomonadaceae</taxon>
        <taxon>Pseudomonas</taxon>
    </lineage>
</organism>
<gene>
    <name evidence="2" type="ORF">PH586_22050</name>
</gene>